<keyword evidence="5 7" id="KW-0687">Ribonucleoprotein</keyword>
<evidence type="ECO:0000256" key="1">
    <source>
        <dbReference type="ARBA" id="ARBA00004604"/>
    </source>
</evidence>
<keyword evidence="2 7" id="KW-0690">Ribosome biogenesis</keyword>
<comment type="function">
    <text evidence="7">Involved in nucleolar processing of pre-18S ribosomal RNA.</text>
</comment>
<dbReference type="GO" id="GO:0032040">
    <property type="term" value="C:small-subunit processome"/>
    <property type="evidence" value="ECO:0007669"/>
    <property type="project" value="TreeGrafter"/>
</dbReference>
<feature type="compositionally biased region" description="Acidic residues" evidence="8">
    <location>
        <begin position="103"/>
        <end position="145"/>
    </location>
</feature>
<evidence type="ECO:0000256" key="4">
    <source>
        <dbReference type="ARBA" id="ARBA00023242"/>
    </source>
</evidence>
<dbReference type="Proteomes" id="UP000053201">
    <property type="component" value="Unassembled WGS sequence"/>
</dbReference>
<dbReference type="GO" id="GO:0005732">
    <property type="term" value="C:sno(s)RNA-containing ribonucleoprotein complex"/>
    <property type="evidence" value="ECO:0007669"/>
    <property type="project" value="UniProtKB-UniRule"/>
</dbReference>
<keyword evidence="3 7" id="KW-0698">rRNA processing</keyword>
<dbReference type="OMA" id="HFAEDFG"/>
<evidence type="ECO:0000256" key="5">
    <source>
        <dbReference type="ARBA" id="ARBA00023274"/>
    </source>
</evidence>
<dbReference type="eggNOG" id="KOG2600">
    <property type="taxonomic scope" value="Eukaryota"/>
</dbReference>
<keyword evidence="10" id="KW-1185">Reference proteome</keyword>
<feature type="compositionally biased region" description="Basic and acidic residues" evidence="8">
    <location>
        <begin position="228"/>
        <end position="252"/>
    </location>
</feature>
<evidence type="ECO:0000313" key="9">
    <source>
        <dbReference type="EMBL" id="KNC98900.1"/>
    </source>
</evidence>
<dbReference type="RefSeq" id="XP_016606940.1">
    <property type="nucleotide sequence ID" value="XM_016754070.1"/>
</dbReference>
<feature type="compositionally biased region" description="Basic and acidic residues" evidence="8">
    <location>
        <begin position="188"/>
        <end position="205"/>
    </location>
</feature>
<dbReference type="EMBL" id="KQ257459">
    <property type="protein sequence ID" value="KNC98900.1"/>
    <property type="molecule type" value="Genomic_DNA"/>
</dbReference>
<dbReference type="FunCoup" id="A0A0L0HBD7">
    <property type="interactions" value="506"/>
</dbReference>
<evidence type="ECO:0000256" key="7">
    <source>
        <dbReference type="PIRNR" id="PIRNR017300"/>
    </source>
</evidence>
<dbReference type="InParanoid" id="A0A0L0HBD7"/>
<keyword evidence="4 7" id="KW-0539">Nucleus</keyword>
<organism evidence="9 10">
    <name type="scientific">Spizellomyces punctatus (strain DAOM BR117)</name>
    <dbReference type="NCBI Taxonomy" id="645134"/>
    <lineage>
        <taxon>Eukaryota</taxon>
        <taxon>Fungi</taxon>
        <taxon>Fungi incertae sedis</taxon>
        <taxon>Chytridiomycota</taxon>
        <taxon>Chytridiomycota incertae sedis</taxon>
        <taxon>Chytridiomycetes</taxon>
        <taxon>Spizellomycetales</taxon>
        <taxon>Spizellomycetaceae</taxon>
        <taxon>Spizellomyces</taxon>
    </lineage>
</organism>
<feature type="compositionally biased region" description="Acidic residues" evidence="8">
    <location>
        <begin position="206"/>
        <end position="227"/>
    </location>
</feature>
<dbReference type="GO" id="GO:0006364">
    <property type="term" value="P:rRNA processing"/>
    <property type="evidence" value="ECO:0007669"/>
    <property type="project" value="UniProtKB-KW"/>
</dbReference>
<evidence type="ECO:0000256" key="3">
    <source>
        <dbReference type="ARBA" id="ARBA00022552"/>
    </source>
</evidence>
<comment type="subcellular location">
    <subcellularLocation>
        <location evidence="1 7">Nucleus</location>
        <location evidence="1 7">Nucleolus</location>
    </subcellularLocation>
</comment>
<dbReference type="VEuPathDB" id="FungiDB:SPPG_05865"/>
<name>A0A0L0HBD7_SPIPD</name>
<dbReference type="GeneID" id="27689209"/>
<dbReference type="PANTHER" id="PTHR17039:SF0">
    <property type="entry name" value="U3 SMALL NUCLEOLAR RIBONUCLEOPROTEIN PROTEIN MPP10"/>
    <property type="match status" value="1"/>
</dbReference>
<comment type="similarity">
    <text evidence="6 7">Belongs to the MPP10 family.</text>
</comment>
<feature type="compositionally biased region" description="Acidic residues" evidence="8">
    <location>
        <begin position="266"/>
        <end position="280"/>
    </location>
</feature>
<feature type="region of interest" description="Disordered" evidence="8">
    <location>
        <begin position="188"/>
        <end position="310"/>
    </location>
</feature>
<proteinExistence type="inferred from homology"/>
<evidence type="ECO:0000256" key="2">
    <source>
        <dbReference type="ARBA" id="ARBA00022517"/>
    </source>
</evidence>
<dbReference type="AlphaFoldDB" id="A0A0L0HBD7"/>
<accession>A0A0L0HBD7</accession>
<feature type="region of interest" description="Disordered" evidence="8">
    <location>
        <begin position="91"/>
        <end position="174"/>
    </location>
</feature>
<protein>
    <recommendedName>
        <fullName evidence="7">U3 small nucleolar ribonucleoprotein protein MPP10</fullName>
    </recommendedName>
</protein>
<reference evidence="9 10" key="1">
    <citation type="submission" date="2009-08" db="EMBL/GenBank/DDBJ databases">
        <title>The Genome Sequence of Spizellomyces punctatus strain DAOM BR117.</title>
        <authorList>
            <consortium name="The Broad Institute Genome Sequencing Platform"/>
            <person name="Russ C."/>
            <person name="Cuomo C."/>
            <person name="Shea T."/>
            <person name="Young S.K."/>
            <person name="Zeng Q."/>
            <person name="Koehrsen M."/>
            <person name="Haas B."/>
            <person name="Borodovsky M."/>
            <person name="Guigo R."/>
            <person name="Alvarado L."/>
            <person name="Berlin A."/>
            <person name="Bochicchio J."/>
            <person name="Borenstein D."/>
            <person name="Chapman S."/>
            <person name="Chen Z."/>
            <person name="Engels R."/>
            <person name="Freedman E."/>
            <person name="Gellesch M."/>
            <person name="Goldberg J."/>
            <person name="Griggs A."/>
            <person name="Gujja S."/>
            <person name="Heiman D."/>
            <person name="Hepburn T."/>
            <person name="Howarth C."/>
            <person name="Jen D."/>
            <person name="Larson L."/>
            <person name="Lewis B."/>
            <person name="Mehta T."/>
            <person name="Park D."/>
            <person name="Pearson M."/>
            <person name="Roberts A."/>
            <person name="Saif S."/>
            <person name="Shenoy N."/>
            <person name="Sisk P."/>
            <person name="Stolte C."/>
            <person name="Sykes S."/>
            <person name="Thomson T."/>
            <person name="Walk T."/>
            <person name="White J."/>
            <person name="Yandava C."/>
            <person name="Burger G."/>
            <person name="Gray M.W."/>
            <person name="Holland P.W.H."/>
            <person name="King N."/>
            <person name="Lang F.B.F."/>
            <person name="Roger A.J."/>
            <person name="Ruiz-Trillo I."/>
            <person name="Lander E."/>
            <person name="Nusbaum C."/>
        </authorList>
    </citation>
    <scope>NUCLEOTIDE SEQUENCE [LARGE SCALE GENOMIC DNA]</scope>
    <source>
        <strain evidence="9 10">DAOM BR117</strain>
    </source>
</reference>
<feature type="compositionally biased region" description="Basic residues" evidence="8">
    <location>
        <begin position="524"/>
        <end position="541"/>
    </location>
</feature>
<dbReference type="GO" id="GO:0034457">
    <property type="term" value="C:Mpp10 complex"/>
    <property type="evidence" value="ECO:0007669"/>
    <property type="project" value="UniProtKB-UniRule"/>
</dbReference>
<dbReference type="InterPro" id="IPR012173">
    <property type="entry name" value="Mpp10"/>
</dbReference>
<dbReference type="Pfam" id="PF04006">
    <property type="entry name" value="Mpp10"/>
    <property type="match status" value="1"/>
</dbReference>
<sequence>MTPPTLPINPTSLSPHKFLAPSQTLSTSLLKTTCALYSLAHQSQPIQMTHLDKVWVDGFDAEQIWEQIWMLVGPFGEYFGDKVQEILENAEGDAEESDVHVEELEEDEEEDVSEHDEDEDVDNEDEEEEEGEEQDEELEENDNEDMLSGSDPLDDDQVSNASNPSDSPRKRKSIIDDEFFSLEDMERFADFGEARDMKRARRNQEDLEEDDDEFALEDELNEEDENANEIRYEDFFGPREQHHERPDARVRFSDQNQVKEFQREDENQEEQDQEDEDQGEENPTVHPSRTANLFDEDTQPDTTISTFEREQKKLAAQITQLESEAIAPKPWTLNGEAFSKSRPVNSLLEEDLEYEHAAKPVPVITEEKTSSLEDLIKQRIKDAVFDDVVRKAPPRDRDFDPNRRIEIIEEKSSKGLAEVYEEDYMRKTGQTTTTEKDAALAAQHAEIDTLFKSLCQNLDALSNWHFQPKPTTVELQVTPLPNAPALQMEDITPSHVADSALVAPSEVFAPPKDLKGDKELSSGTKKRLRDKTRKQAGKARKEKQDRLQAIVAAKPRTAFAERKEKESALKKLMGQKNVTVVGKVDKGAKARGVEKGGKIGERKVERAEFLRL</sequence>
<evidence type="ECO:0000256" key="8">
    <source>
        <dbReference type="SAM" id="MobiDB-lite"/>
    </source>
</evidence>
<dbReference type="STRING" id="645134.A0A0L0HBD7"/>
<evidence type="ECO:0000313" key="10">
    <source>
        <dbReference type="Proteomes" id="UP000053201"/>
    </source>
</evidence>
<dbReference type="PIRSF" id="PIRSF017300">
    <property type="entry name" value="snoRNP_Mpp10"/>
    <property type="match status" value="1"/>
</dbReference>
<dbReference type="OrthoDB" id="445326at2759"/>
<evidence type="ECO:0000256" key="6">
    <source>
        <dbReference type="ARBA" id="ARBA00029455"/>
    </source>
</evidence>
<gene>
    <name evidence="9" type="ORF">SPPG_05865</name>
</gene>
<feature type="region of interest" description="Disordered" evidence="8">
    <location>
        <begin position="507"/>
        <end position="546"/>
    </location>
</feature>
<dbReference type="PANTHER" id="PTHR17039">
    <property type="entry name" value="U3 SMALL NUCLEOLAR RIBONUCLEOPROTEIN PROTEIN MPP10"/>
    <property type="match status" value="1"/>
</dbReference>